<evidence type="ECO:0000313" key="4">
    <source>
        <dbReference type="Proteomes" id="UP000527616"/>
    </source>
</evidence>
<sequence>MRDTYPLRLFGALGLIALGAALATILGKWLTGPAGQVFLFGGIAIAVAGCLLLLATMIRPRHPDGPAQPGDSPRPRDRSR</sequence>
<keyword evidence="2" id="KW-0812">Transmembrane</keyword>
<feature type="transmembrane region" description="Helical" evidence="2">
    <location>
        <begin position="37"/>
        <end position="58"/>
    </location>
</feature>
<gene>
    <name evidence="3" type="ORF">GGQ54_001180</name>
</gene>
<reference evidence="3 4" key="1">
    <citation type="submission" date="2020-07" db="EMBL/GenBank/DDBJ databases">
        <title>Sequencing the genomes of 1000 actinobacteria strains.</title>
        <authorList>
            <person name="Klenk H.-P."/>
        </authorList>
    </citation>
    <scope>NUCLEOTIDE SEQUENCE [LARGE SCALE GENOMIC DNA]</scope>
    <source>
        <strain evidence="3 4">DSM 103164</strain>
    </source>
</reference>
<keyword evidence="4" id="KW-1185">Reference proteome</keyword>
<protein>
    <submittedName>
        <fullName evidence="3">Putative MFS family arabinose efflux permease</fullName>
    </submittedName>
</protein>
<evidence type="ECO:0000313" key="3">
    <source>
        <dbReference type="EMBL" id="NYI70620.1"/>
    </source>
</evidence>
<dbReference type="RefSeq" id="WP_179444558.1">
    <property type="nucleotide sequence ID" value="NZ_JACBZS010000001.1"/>
</dbReference>
<evidence type="ECO:0000256" key="1">
    <source>
        <dbReference type="SAM" id="MobiDB-lite"/>
    </source>
</evidence>
<proteinExistence type="predicted"/>
<dbReference type="AlphaFoldDB" id="A0A7Z0D879"/>
<accession>A0A7Z0D879</accession>
<dbReference type="EMBL" id="JACBZS010000001">
    <property type="protein sequence ID" value="NYI70620.1"/>
    <property type="molecule type" value="Genomic_DNA"/>
</dbReference>
<keyword evidence="2" id="KW-1133">Transmembrane helix</keyword>
<feature type="region of interest" description="Disordered" evidence="1">
    <location>
        <begin position="61"/>
        <end position="80"/>
    </location>
</feature>
<keyword evidence="2" id="KW-0472">Membrane</keyword>
<organism evidence="3 4">
    <name type="scientific">Naumannella cuiyingiana</name>
    <dbReference type="NCBI Taxonomy" id="1347891"/>
    <lineage>
        <taxon>Bacteria</taxon>
        <taxon>Bacillati</taxon>
        <taxon>Actinomycetota</taxon>
        <taxon>Actinomycetes</taxon>
        <taxon>Propionibacteriales</taxon>
        <taxon>Propionibacteriaceae</taxon>
        <taxon>Naumannella</taxon>
    </lineage>
</organism>
<comment type="caution">
    <text evidence="3">The sequence shown here is derived from an EMBL/GenBank/DDBJ whole genome shotgun (WGS) entry which is preliminary data.</text>
</comment>
<evidence type="ECO:0000256" key="2">
    <source>
        <dbReference type="SAM" id="Phobius"/>
    </source>
</evidence>
<name>A0A7Z0D879_9ACTN</name>
<dbReference type="Proteomes" id="UP000527616">
    <property type="component" value="Unassembled WGS sequence"/>
</dbReference>